<proteinExistence type="predicted"/>
<organism evidence="1">
    <name type="scientific">Siphoviridae sp. ct2hZ16</name>
    <dbReference type="NCBI Taxonomy" id="2826276"/>
    <lineage>
        <taxon>Viruses</taxon>
        <taxon>Duplodnaviria</taxon>
        <taxon>Heunggongvirae</taxon>
        <taxon>Uroviricota</taxon>
        <taxon>Caudoviricetes</taxon>
    </lineage>
</organism>
<evidence type="ECO:0000313" key="1">
    <source>
        <dbReference type="EMBL" id="DAE22818.1"/>
    </source>
</evidence>
<accession>A0A8S5QV04</accession>
<dbReference type="EMBL" id="BK015739">
    <property type="protein sequence ID" value="DAE22818.1"/>
    <property type="molecule type" value="Genomic_DNA"/>
</dbReference>
<name>A0A8S5QV04_9CAUD</name>
<reference evidence="1" key="1">
    <citation type="journal article" date="2021" name="Proc. Natl. Acad. Sci. U.S.A.">
        <title>A Catalog of Tens of Thousands of Viruses from Human Metagenomes Reveals Hidden Associations with Chronic Diseases.</title>
        <authorList>
            <person name="Tisza M.J."/>
            <person name="Buck C.B."/>
        </authorList>
    </citation>
    <scope>NUCLEOTIDE SEQUENCE</scope>
    <source>
        <strain evidence="1">Ct2hZ16</strain>
    </source>
</reference>
<protein>
    <submittedName>
        <fullName evidence="1">Uncharacterized protein</fullName>
    </submittedName>
</protein>
<sequence>MGQLTCGLKRFCFWQKNSKKYRCLDKSAHLYFL</sequence>